<dbReference type="EMBL" id="BTRK01000001">
    <property type="protein sequence ID" value="GMR34059.1"/>
    <property type="molecule type" value="Genomic_DNA"/>
</dbReference>
<keyword evidence="2" id="KW-1185">Reference proteome</keyword>
<feature type="non-terminal residue" evidence="1">
    <location>
        <position position="1"/>
    </location>
</feature>
<sequence>SGTSETEGSSDTTGTTFIPELSVLIINDFTSDYRTSSDELSFGARRKSKKITCSTTKPDAVAEFDFTNTIVQGIDDAIPLSLYYYADTGDQHFPIHTPLDKNSFAKGDEFNDYVCLEDDPTTPSDLQFLIDSIIGTSPPVDVLLWFSAAPQTDIDICFPISSPNVKNVIAVGLNGTDMSSVYKDSFVNLGIDDDFSHPEYITCMIEQLYQGPHNVVDCKSLLSSSLSQPCANQSLAHPHRPSRLWSRR</sequence>
<organism evidence="1 2">
    <name type="scientific">Pristionchus mayeri</name>
    <dbReference type="NCBI Taxonomy" id="1317129"/>
    <lineage>
        <taxon>Eukaryota</taxon>
        <taxon>Metazoa</taxon>
        <taxon>Ecdysozoa</taxon>
        <taxon>Nematoda</taxon>
        <taxon>Chromadorea</taxon>
        <taxon>Rhabditida</taxon>
        <taxon>Rhabditina</taxon>
        <taxon>Diplogasteromorpha</taxon>
        <taxon>Diplogasteroidea</taxon>
        <taxon>Neodiplogasteridae</taxon>
        <taxon>Pristionchus</taxon>
    </lineage>
</organism>
<dbReference type="AlphaFoldDB" id="A0AAN4Z667"/>
<reference evidence="2" key="1">
    <citation type="submission" date="2022-10" db="EMBL/GenBank/DDBJ databases">
        <title>Genome assembly of Pristionchus species.</title>
        <authorList>
            <person name="Yoshida K."/>
            <person name="Sommer R.J."/>
        </authorList>
    </citation>
    <scope>NUCLEOTIDE SEQUENCE [LARGE SCALE GENOMIC DNA]</scope>
    <source>
        <strain evidence="2">RS5460</strain>
    </source>
</reference>
<name>A0AAN4Z667_9BILA</name>
<comment type="caution">
    <text evidence="1">The sequence shown here is derived from an EMBL/GenBank/DDBJ whole genome shotgun (WGS) entry which is preliminary data.</text>
</comment>
<evidence type="ECO:0000313" key="1">
    <source>
        <dbReference type="EMBL" id="GMR34059.1"/>
    </source>
</evidence>
<protein>
    <submittedName>
        <fullName evidence="1">Uncharacterized protein</fullName>
    </submittedName>
</protein>
<accession>A0AAN4Z667</accession>
<gene>
    <name evidence="1" type="ORF">PMAYCL1PPCAC_04254</name>
</gene>
<dbReference type="Proteomes" id="UP001328107">
    <property type="component" value="Unassembled WGS sequence"/>
</dbReference>
<proteinExistence type="predicted"/>
<evidence type="ECO:0000313" key="2">
    <source>
        <dbReference type="Proteomes" id="UP001328107"/>
    </source>
</evidence>